<gene>
    <name evidence="2" type="ORF">C2G38_2119806</name>
</gene>
<name>A0A397U7T0_9GLOM</name>
<feature type="transmembrane region" description="Helical" evidence="1">
    <location>
        <begin position="87"/>
        <end position="109"/>
    </location>
</feature>
<dbReference type="Proteomes" id="UP000266673">
    <property type="component" value="Unassembled WGS sequence"/>
</dbReference>
<evidence type="ECO:0000313" key="3">
    <source>
        <dbReference type="Proteomes" id="UP000266673"/>
    </source>
</evidence>
<comment type="caution">
    <text evidence="2">The sequence shown here is derived from an EMBL/GenBank/DDBJ whole genome shotgun (WGS) entry which is preliminary data.</text>
</comment>
<evidence type="ECO:0000256" key="1">
    <source>
        <dbReference type="SAM" id="Phobius"/>
    </source>
</evidence>
<reference evidence="2 3" key="1">
    <citation type="submission" date="2018-06" db="EMBL/GenBank/DDBJ databases">
        <title>Comparative genomics reveals the genomic features of Rhizophagus irregularis, R. cerebriforme, R. diaphanum and Gigaspora rosea, and their symbiotic lifestyle signature.</title>
        <authorList>
            <person name="Morin E."/>
            <person name="San Clemente H."/>
            <person name="Chen E.C.H."/>
            <person name="De La Providencia I."/>
            <person name="Hainaut M."/>
            <person name="Kuo A."/>
            <person name="Kohler A."/>
            <person name="Murat C."/>
            <person name="Tang N."/>
            <person name="Roy S."/>
            <person name="Loubradou J."/>
            <person name="Henrissat B."/>
            <person name="Grigoriev I.V."/>
            <person name="Corradi N."/>
            <person name="Roux C."/>
            <person name="Martin F.M."/>
        </authorList>
    </citation>
    <scope>NUCLEOTIDE SEQUENCE [LARGE SCALE GENOMIC DNA]</scope>
    <source>
        <strain evidence="2 3">DAOM 194757</strain>
    </source>
</reference>
<keyword evidence="1" id="KW-1133">Transmembrane helix</keyword>
<keyword evidence="3" id="KW-1185">Reference proteome</keyword>
<feature type="transmembrane region" description="Helical" evidence="1">
    <location>
        <begin position="54"/>
        <end position="75"/>
    </location>
</feature>
<keyword evidence="1" id="KW-0812">Transmembrane</keyword>
<accession>A0A397U7T0</accession>
<feature type="transmembrane region" description="Helical" evidence="1">
    <location>
        <begin position="28"/>
        <end position="47"/>
    </location>
</feature>
<dbReference type="AlphaFoldDB" id="A0A397U7T0"/>
<sequence>MIDSDRYILHIPKKSFLEEMFNFEVWEYIPYIVIFIILMILIILEITSEVNHKIYLRSFVTLTIFQFLIFLSLPILNCINSGFRKEIVALISICCVGIVIEKMIIMFLFT</sequence>
<proteinExistence type="predicted"/>
<evidence type="ECO:0000313" key="2">
    <source>
        <dbReference type="EMBL" id="RIB04819.1"/>
    </source>
</evidence>
<protein>
    <submittedName>
        <fullName evidence="2">Uncharacterized protein</fullName>
    </submittedName>
</protein>
<dbReference type="EMBL" id="QKWP01002103">
    <property type="protein sequence ID" value="RIB04819.1"/>
    <property type="molecule type" value="Genomic_DNA"/>
</dbReference>
<keyword evidence="1" id="KW-0472">Membrane</keyword>
<organism evidence="2 3">
    <name type="scientific">Gigaspora rosea</name>
    <dbReference type="NCBI Taxonomy" id="44941"/>
    <lineage>
        <taxon>Eukaryota</taxon>
        <taxon>Fungi</taxon>
        <taxon>Fungi incertae sedis</taxon>
        <taxon>Mucoromycota</taxon>
        <taxon>Glomeromycotina</taxon>
        <taxon>Glomeromycetes</taxon>
        <taxon>Diversisporales</taxon>
        <taxon>Gigasporaceae</taxon>
        <taxon>Gigaspora</taxon>
    </lineage>
</organism>